<accession>A0A6A7KCQ6</accession>
<comment type="subcellular location">
    <subcellularLocation>
        <location evidence="1">Membrane</location>
        <topology evidence="1">Lipid-anchor</topology>
    </subcellularLocation>
</comment>
<sequence length="403" mass="46320">MRKMIIVVLILAVIFFATSFEEIIRGRTEIETLYPITLAGIDNNQNGDTEYLISTVSPTTEEDAVKPNNIMTVAGKTGFDANRNIGMYAENDLYWGYAKYILIGEEASKESVFKYLDFFMRDNEPRMTLTPLIVKGMSSRELIGLLYEQNIDISNTVDNIIDNYAILSYAFEMPFVEFIDLMSDKKNGYLPCFELEDERLDIRIEHGGQEPEEGETLEGEHAKILRSVGYAIIKDDKVIDYILFEQGRGLNWIIDEIVSGTIVVEHEGVKYNLEIIEGGSKIVPKIKDEKLKAEIKVNVDNILTEISKQDIAIDDELMKTLERKSSEIVKKEVMEVIDLVQKHEIDIIGIGDKFYHRYPVKWEKKYKEKWEDIFPKLDIEVTVDSTIERSARFYESILSGEVK</sequence>
<keyword evidence="11" id="KW-1185">Reference proteome</keyword>
<protein>
    <submittedName>
        <fullName evidence="10">Ger(X)C family spore germination protein</fullName>
    </submittedName>
</protein>
<comment type="similarity">
    <text evidence="2">Belongs to the GerABKC lipoprotein family.</text>
</comment>
<dbReference type="GO" id="GO:0009847">
    <property type="term" value="P:spore germination"/>
    <property type="evidence" value="ECO:0007669"/>
    <property type="project" value="InterPro"/>
</dbReference>
<keyword evidence="4" id="KW-0732">Signal</keyword>
<keyword evidence="5" id="KW-0472">Membrane</keyword>
<feature type="domain" description="Spore germination protein N-terminal" evidence="9">
    <location>
        <begin position="27"/>
        <end position="194"/>
    </location>
</feature>
<dbReference type="GO" id="GO:0016020">
    <property type="term" value="C:membrane"/>
    <property type="evidence" value="ECO:0007669"/>
    <property type="project" value="UniProtKB-SubCell"/>
</dbReference>
<dbReference type="PANTHER" id="PTHR35789:SF1">
    <property type="entry name" value="SPORE GERMINATION PROTEIN B3"/>
    <property type="match status" value="1"/>
</dbReference>
<keyword evidence="3" id="KW-0309">Germination</keyword>
<dbReference type="NCBIfam" id="TIGR02887">
    <property type="entry name" value="spore_ger_x_C"/>
    <property type="match status" value="1"/>
</dbReference>
<evidence type="ECO:0000259" key="8">
    <source>
        <dbReference type="Pfam" id="PF05504"/>
    </source>
</evidence>
<evidence type="ECO:0000259" key="9">
    <source>
        <dbReference type="Pfam" id="PF25198"/>
    </source>
</evidence>
<evidence type="ECO:0000256" key="4">
    <source>
        <dbReference type="ARBA" id="ARBA00022729"/>
    </source>
</evidence>
<evidence type="ECO:0000256" key="1">
    <source>
        <dbReference type="ARBA" id="ARBA00004635"/>
    </source>
</evidence>
<evidence type="ECO:0000313" key="10">
    <source>
        <dbReference type="EMBL" id="MPW27135.1"/>
    </source>
</evidence>
<keyword evidence="7" id="KW-0449">Lipoprotein</keyword>
<name>A0A6A7KCQ6_9FIRM</name>
<reference evidence="10 11" key="1">
    <citation type="submission" date="2019-10" db="EMBL/GenBank/DDBJ databases">
        <title>Alkalibaculum tamaniensis sp.nov., a new alkaliphilic acetogen, isolated on methoxylated aromatics from a mud volcano.</title>
        <authorList>
            <person name="Khomyakova M.A."/>
            <person name="Merkel A.Y."/>
            <person name="Bonch-Osmolovskaya E.A."/>
            <person name="Slobodkin A.I."/>
        </authorList>
    </citation>
    <scope>NUCLEOTIDE SEQUENCE [LARGE SCALE GENOMIC DNA]</scope>
    <source>
        <strain evidence="10 11">M08DMB</strain>
    </source>
</reference>
<dbReference type="RefSeq" id="WP_152806562.1">
    <property type="nucleotide sequence ID" value="NZ_WHNX01000042.1"/>
</dbReference>
<evidence type="ECO:0000256" key="3">
    <source>
        <dbReference type="ARBA" id="ARBA00022544"/>
    </source>
</evidence>
<dbReference type="InterPro" id="IPR057336">
    <property type="entry name" value="GerAC_N"/>
</dbReference>
<dbReference type="InterPro" id="IPR008844">
    <property type="entry name" value="Spore_GerAC-like"/>
</dbReference>
<organism evidence="10 11">
    <name type="scientific">Alkalibaculum sporogenes</name>
    <dbReference type="NCBI Taxonomy" id="2655001"/>
    <lineage>
        <taxon>Bacteria</taxon>
        <taxon>Bacillati</taxon>
        <taxon>Bacillota</taxon>
        <taxon>Clostridia</taxon>
        <taxon>Eubacteriales</taxon>
        <taxon>Eubacteriaceae</taxon>
        <taxon>Alkalibaculum</taxon>
    </lineage>
</organism>
<dbReference type="Gene3D" id="3.30.300.210">
    <property type="entry name" value="Nutrient germinant receptor protein C, domain 3"/>
    <property type="match status" value="1"/>
</dbReference>
<dbReference type="InterPro" id="IPR038501">
    <property type="entry name" value="Spore_GerAC_C_sf"/>
</dbReference>
<feature type="domain" description="Spore germination GerAC-like C-terminal" evidence="8">
    <location>
        <begin position="229"/>
        <end position="390"/>
    </location>
</feature>
<dbReference type="Pfam" id="PF05504">
    <property type="entry name" value="Spore_GerAC"/>
    <property type="match status" value="1"/>
</dbReference>
<keyword evidence="6" id="KW-0564">Palmitate</keyword>
<comment type="caution">
    <text evidence="10">The sequence shown here is derived from an EMBL/GenBank/DDBJ whole genome shotgun (WGS) entry which is preliminary data.</text>
</comment>
<evidence type="ECO:0000256" key="5">
    <source>
        <dbReference type="ARBA" id="ARBA00023136"/>
    </source>
</evidence>
<dbReference type="Pfam" id="PF25198">
    <property type="entry name" value="Spore_GerAC_N"/>
    <property type="match status" value="1"/>
</dbReference>
<dbReference type="PANTHER" id="PTHR35789">
    <property type="entry name" value="SPORE GERMINATION PROTEIN B3"/>
    <property type="match status" value="1"/>
</dbReference>
<gene>
    <name evidence="10" type="ORF">GC105_15250</name>
</gene>
<dbReference type="AlphaFoldDB" id="A0A6A7KCQ6"/>
<evidence type="ECO:0000256" key="7">
    <source>
        <dbReference type="ARBA" id="ARBA00023288"/>
    </source>
</evidence>
<evidence type="ECO:0000256" key="2">
    <source>
        <dbReference type="ARBA" id="ARBA00007886"/>
    </source>
</evidence>
<evidence type="ECO:0000256" key="6">
    <source>
        <dbReference type="ARBA" id="ARBA00023139"/>
    </source>
</evidence>
<dbReference type="Proteomes" id="UP000440004">
    <property type="component" value="Unassembled WGS sequence"/>
</dbReference>
<dbReference type="InterPro" id="IPR046953">
    <property type="entry name" value="Spore_GerAC-like_C"/>
</dbReference>
<dbReference type="EMBL" id="WHNX01000042">
    <property type="protein sequence ID" value="MPW27135.1"/>
    <property type="molecule type" value="Genomic_DNA"/>
</dbReference>
<evidence type="ECO:0000313" key="11">
    <source>
        <dbReference type="Proteomes" id="UP000440004"/>
    </source>
</evidence>
<proteinExistence type="inferred from homology"/>